<dbReference type="PANTHER" id="PTHR48079:SF9">
    <property type="entry name" value="PUTATIVE-RELATED"/>
    <property type="match status" value="1"/>
</dbReference>
<dbReference type="STRING" id="1314790.A0A1Y1YJZ2"/>
<evidence type="ECO:0000313" key="2">
    <source>
        <dbReference type="EMBL" id="ORX98163.1"/>
    </source>
</evidence>
<organism evidence="2 3">
    <name type="scientific">Basidiobolus meristosporus CBS 931.73</name>
    <dbReference type="NCBI Taxonomy" id="1314790"/>
    <lineage>
        <taxon>Eukaryota</taxon>
        <taxon>Fungi</taxon>
        <taxon>Fungi incertae sedis</taxon>
        <taxon>Zoopagomycota</taxon>
        <taxon>Entomophthoromycotina</taxon>
        <taxon>Basidiobolomycetes</taxon>
        <taxon>Basidiobolales</taxon>
        <taxon>Basidiobolaceae</taxon>
        <taxon>Basidiobolus</taxon>
    </lineage>
</organism>
<dbReference type="PANTHER" id="PTHR48079">
    <property type="entry name" value="PROTEIN YEEZ"/>
    <property type="match status" value="1"/>
</dbReference>
<dbReference type="SUPFAM" id="SSF51735">
    <property type="entry name" value="NAD(P)-binding Rossmann-fold domains"/>
    <property type="match status" value="1"/>
</dbReference>
<dbReference type="EMBL" id="MCFE01000119">
    <property type="protein sequence ID" value="ORX98163.1"/>
    <property type="molecule type" value="Genomic_DNA"/>
</dbReference>
<protein>
    <submittedName>
        <fullName evidence="2">NAD dependent epimerase/dehydratase family protein</fullName>
    </submittedName>
</protein>
<dbReference type="FunCoup" id="A0A1Y1YJZ2">
    <property type="interactions" value="29"/>
</dbReference>
<dbReference type="InterPro" id="IPR001509">
    <property type="entry name" value="Epimerase_deHydtase"/>
</dbReference>
<gene>
    <name evidence="2" type="ORF">K493DRAFT_368107</name>
</gene>
<name>A0A1Y1YJZ2_9FUNG</name>
<dbReference type="InParanoid" id="A0A1Y1YJZ2"/>
<dbReference type="OrthoDB" id="10262413at2759"/>
<dbReference type="InterPro" id="IPR051783">
    <property type="entry name" value="NAD(P)-dependent_oxidoreduct"/>
</dbReference>
<dbReference type="AlphaFoldDB" id="A0A1Y1YJZ2"/>
<evidence type="ECO:0000259" key="1">
    <source>
        <dbReference type="Pfam" id="PF01370"/>
    </source>
</evidence>
<feature type="domain" description="NAD-dependent epimerase/dehydratase" evidence="1">
    <location>
        <begin position="3"/>
        <end position="216"/>
    </location>
</feature>
<proteinExistence type="predicted"/>
<dbReference type="GO" id="GO:0005737">
    <property type="term" value="C:cytoplasm"/>
    <property type="evidence" value="ECO:0007669"/>
    <property type="project" value="TreeGrafter"/>
</dbReference>
<dbReference type="Gene3D" id="3.40.50.720">
    <property type="entry name" value="NAD(P)-binding Rossmann-like Domain"/>
    <property type="match status" value="1"/>
</dbReference>
<accession>A0A1Y1YJZ2</accession>
<dbReference type="Proteomes" id="UP000193498">
    <property type="component" value="Unassembled WGS sequence"/>
</dbReference>
<dbReference type="Pfam" id="PF01370">
    <property type="entry name" value="Epimerase"/>
    <property type="match status" value="1"/>
</dbReference>
<comment type="caution">
    <text evidence="2">The sequence shown here is derived from an EMBL/GenBank/DDBJ whole genome shotgun (WGS) entry which is preliminary data.</text>
</comment>
<dbReference type="CDD" id="cd05262">
    <property type="entry name" value="SDR_a7"/>
    <property type="match status" value="1"/>
</dbReference>
<dbReference type="GO" id="GO:0004029">
    <property type="term" value="F:aldehyde dehydrogenase (NAD+) activity"/>
    <property type="evidence" value="ECO:0007669"/>
    <property type="project" value="TreeGrafter"/>
</dbReference>
<reference evidence="2 3" key="1">
    <citation type="submission" date="2016-07" db="EMBL/GenBank/DDBJ databases">
        <title>Pervasive Adenine N6-methylation of Active Genes in Fungi.</title>
        <authorList>
            <consortium name="DOE Joint Genome Institute"/>
            <person name="Mondo S.J."/>
            <person name="Dannebaum R.O."/>
            <person name="Kuo R.C."/>
            <person name="Labutti K."/>
            <person name="Haridas S."/>
            <person name="Kuo A."/>
            <person name="Salamov A."/>
            <person name="Ahrendt S.R."/>
            <person name="Lipzen A."/>
            <person name="Sullivan W."/>
            <person name="Andreopoulos W.B."/>
            <person name="Clum A."/>
            <person name="Lindquist E."/>
            <person name="Daum C."/>
            <person name="Ramamoorthy G.K."/>
            <person name="Gryganskyi A."/>
            <person name="Culley D."/>
            <person name="Magnuson J.K."/>
            <person name="James T.Y."/>
            <person name="O'Malley M.A."/>
            <person name="Stajich J.E."/>
            <person name="Spatafora J.W."/>
            <person name="Visel A."/>
            <person name="Grigoriev I.V."/>
        </authorList>
    </citation>
    <scope>NUCLEOTIDE SEQUENCE [LARGE SCALE GENOMIC DNA]</scope>
    <source>
        <strain evidence="2 3">CBS 931.73</strain>
    </source>
</reference>
<sequence length="300" mass="31524">MRVFVTGATGFIGQAVVRELLAAGHQVVGLARSDKGAEMLTAMGAEVLRGSLEDLASLKQGASAADGVIHLAFIHDFSDYEASCRVDRSAIEALGAALKGSNRPLIITSGTLLLPQGRLATEEDTPDLSTPTASARGQSEQVALSLVSQGVRVSIVRLPPTNHGDGDHGFVKMLINLAREKGVSAYIGDGLNCWPATHRLDAASVYKLALAKGSAGSIFHAVAEEGVKLKDIAEEIGKQLNVSVASKPLEEAQEHFGWLGFVVAGNNPTSSAITREKLGWSPVQPSLLADIKTGTYFDTK</sequence>
<dbReference type="InterPro" id="IPR036291">
    <property type="entry name" value="NAD(P)-bd_dom_sf"/>
</dbReference>
<evidence type="ECO:0000313" key="3">
    <source>
        <dbReference type="Proteomes" id="UP000193498"/>
    </source>
</evidence>
<keyword evidence="3" id="KW-1185">Reference proteome</keyword>